<comment type="caution">
    <text evidence="7">The sequence shown here is derived from an EMBL/GenBank/DDBJ whole genome shotgun (WGS) entry which is preliminary data.</text>
</comment>
<feature type="domain" description="MYND-type" evidence="6">
    <location>
        <begin position="98"/>
        <end position="136"/>
    </location>
</feature>
<evidence type="ECO:0000256" key="1">
    <source>
        <dbReference type="ARBA" id="ARBA00022723"/>
    </source>
</evidence>
<dbReference type="RefSeq" id="XP_067757498.1">
    <property type="nucleotide sequence ID" value="XM_067901135.1"/>
</dbReference>
<evidence type="ECO:0000256" key="2">
    <source>
        <dbReference type="ARBA" id="ARBA00022771"/>
    </source>
</evidence>
<keyword evidence="3" id="KW-0862">Zinc</keyword>
<evidence type="ECO:0000313" key="7">
    <source>
        <dbReference type="EMBL" id="KAG5505830.1"/>
    </source>
</evidence>
<dbReference type="GO" id="GO:0008270">
    <property type="term" value="F:zinc ion binding"/>
    <property type="evidence" value="ECO:0007669"/>
    <property type="project" value="UniProtKB-KW"/>
</dbReference>
<feature type="compositionally biased region" description="Basic and acidic residues" evidence="5">
    <location>
        <begin position="55"/>
        <end position="71"/>
    </location>
</feature>
<dbReference type="AlphaFoldDB" id="A0A836IJI4"/>
<evidence type="ECO:0000259" key="6">
    <source>
        <dbReference type="PROSITE" id="PS50865"/>
    </source>
</evidence>
<gene>
    <name evidence="7" type="ORF">JKF63_05166</name>
</gene>
<protein>
    <recommendedName>
        <fullName evidence="6">MYND-type domain-containing protein</fullName>
    </recommendedName>
</protein>
<dbReference type="SUPFAM" id="SSF144232">
    <property type="entry name" value="HIT/MYND zinc finger-like"/>
    <property type="match status" value="1"/>
</dbReference>
<dbReference type="InterPro" id="IPR002893">
    <property type="entry name" value="Znf_MYND"/>
</dbReference>
<evidence type="ECO:0000256" key="4">
    <source>
        <dbReference type="PROSITE-ProRule" id="PRU00134"/>
    </source>
</evidence>
<dbReference type="Proteomes" id="UP000674318">
    <property type="component" value="Chromosome 21"/>
</dbReference>
<dbReference type="PROSITE" id="PS01360">
    <property type="entry name" value="ZF_MYND_1"/>
    <property type="match status" value="1"/>
</dbReference>
<evidence type="ECO:0000313" key="8">
    <source>
        <dbReference type="Proteomes" id="UP000674318"/>
    </source>
</evidence>
<dbReference type="PROSITE" id="PS50865">
    <property type="entry name" value="ZF_MYND_2"/>
    <property type="match status" value="1"/>
</dbReference>
<sequence length="152" mass="17437">MEDRCLFQFEIIDLRLDTLETLAREQCQWNTRMEGRLSELKARVTSLPQLFSPETVHKERTVSGDDDERKATSASLSADRIESPASISPADDSTAPMCDYCFFFSHNCFPCPRCGREWYCSAACQRLRHRYHASRCGRQCALLGRLGSKFIE</sequence>
<accession>A0A836IJI4</accession>
<keyword evidence="1" id="KW-0479">Metal-binding</keyword>
<organism evidence="7 8">
    <name type="scientific">Porcisia hertigi</name>
    <dbReference type="NCBI Taxonomy" id="2761500"/>
    <lineage>
        <taxon>Eukaryota</taxon>
        <taxon>Discoba</taxon>
        <taxon>Euglenozoa</taxon>
        <taxon>Kinetoplastea</taxon>
        <taxon>Metakinetoplastina</taxon>
        <taxon>Trypanosomatida</taxon>
        <taxon>Trypanosomatidae</taxon>
        <taxon>Leishmaniinae</taxon>
        <taxon>Porcisia</taxon>
    </lineage>
</organism>
<feature type="region of interest" description="Disordered" evidence="5">
    <location>
        <begin position="54"/>
        <end position="91"/>
    </location>
</feature>
<dbReference type="KEGG" id="phet:94291212"/>
<reference evidence="7 8" key="1">
    <citation type="submission" date="2021-02" db="EMBL/GenBank/DDBJ databases">
        <title>Porcisia hertigi Genome sequencing and assembly.</title>
        <authorList>
            <person name="Almutairi H."/>
            <person name="Gatherer D."/>
        </authorList>
    </citation>
    <scope>NUCLEOTIDE SEQUENCE [LARGE SCALE GENOMIC DNA]</scope>
    <source>
        <strain evidence="7 8">C119</strain>
    </source>
</reference>
<proteinExistence type="predicted"/>
<dbReference type="EMBL" id="JAFJZO010000021">
    <property type="protein sequence ID" value="KAG5505830.1"/>
    <property type="molecule type" value="Genomic_DNA"/>
</dbReference>
<dbReference type="GeneID" id="94291212"/>
<evidence type="ECO:0000256" key="3">
    <source>
        <dbReference type="ARBA" id="ARBA00022833"/>
    </source>
</evidence>
<evidence type="ECO:0000256" key="5">
    <source>
        <dbReference type="SAM" id="MobiDB-lite"/>
    </source>
</evidence>
<keyword evidence="8" id="KW-1185">Reference proteome</keyword>
<name>A0A836IJI4_9TRYP</name>
<dbReference type="Pfam" id="PF01753">
    <property type="entry name" value="zf-MYND"/>
    <property type="match status" value="1"/>
</dbReference>
<dbReference type="OrthoDB" id="243817at2759"/>
<keyword evidence="2 4" id="KW-0863">Zinc-finger</keyword>